<organism evidence="3 4">
    <name type="scientific">Pseudomonas arcuscaelestis</name>
    <dbReference type="NCBI Taxonomy" id="2710591"/>
    <lineage>
        <taxon>Bacteria</taxon>
        <taxon>Pseudomonadati</taxon>
        <taxon>Pseudomonadota</taxon>
        <taxon>Gammaproteobacteria</taxon>
        <taxon>Pseudomonadales</taxon>
        <taxon>Pseudomonadaceae</taxon>
        <taxon>Pseudomonas</taxon>
    </lineage>
</organism>
<dbReference type="RefSeq" id="WP_203585484.1">
    <property type="nucleotide sequence ID" value="NZ_JACOPV010000017.1"/>
</dbReference>
<name>A0ABS2C430_9PSED</name>
<proteinExistence type="predicted"/>
<dbReference type="SUPFAM" id="SSF53448">
    <property type="entry name" value="Nucleotide-diphospho-sugar transferases"/>
    <property type="match status" value="2"/>
</dbReference>
<sequence length="954" mass="105129">MGNVSNEFAKPLGDVTVILLGTGRTDYLGRAKNYYRRKVPHLQVVTVEADAQGISSHVDARQVAQTQAWKRAIGDCLECIETPYVVLVPETDFLLVDSLGESVEFLHANPQYALCQGFSLGYRPLNASVGYHKLGNALEHGDEPATSLERIRRHTASRLQAWRAVVRVDALSTVVRDAPEDLALESWKSALSFGLLAEHPVAILPSTFVLIEQSSADDAEDGADTGLAPFIEALRKWDAQTWQFCQRLVDQQALGDFARSMAEPGEHPLLFTSNWTQAGQKPERVFEPRQFIDLPYYSASLFNTLTELEFLVHAQPAGVVQIGALEGCWVRQQALLEVHPNDTPGSLQYRYAEAFSLGLFNARVSERLMGVLEDEEDRPFKEQVGSWYQRLQVSDASNVERLLECTPSGRILQALEQATPQGLARERVLRHLDKNPAPVLNFLVIDLEEDDAALQRTFDSLLGSGLRTFKVVVLRAGDLPAITTIHDTVHFIRVAKGSLVARLNQVIGQLKSDWLMVLDVGDVLAPGGVLRLHVELSSASDYQAISANEIQRDQQGCLHSVVRPANNIELLRSRPDLMSRHWVLRRSAVQACGGFNEACQGAFEFDLLLRLIEQKGVSGFAHMDEYLVIAKQDDGAMAKDAYETLKRHLVVLGYRGQVNMLSGGGFHIDFRHSHTPMVSILLPAGSNCELLKSCLASITQRTRYQRYEIIVIGDSRTSETVREYLSRFEGASGRVKVLWSEQAHTRESLLSLASGTAQGEYLILLSDRSQIVTPAWIESLLNQAQRPEVGVVGCKMISEDNIISHAGFELNSSGRVLASWVGLARQALEPAVGVAIERGCHGVSSDCLMVRKSAFEQVQGLDTINDNQVAADIDFCLKVATLGLLTVWAPQAQVRNPGVEAGDLRGADMLFERWPGAFSTRAVVEGERGIDVSRAANGGQVSMLAWVDELGEVV</sequence>
<evidence type="ECO:0000313" key="4">
    <source>
        <dbReference type="Proteomes" id="UP000745663"/>
    </source>
</evidence>
<keyword evidence="4" id="KW-1185">Reference proteome</keyword>
<reference evidence="3 4" key="1">
    <citation type="submission" date="2020-08" db="EMBL/GenBank/DDBJ databases">
        <title>Description of novel Pseudomonas species.</title>
        <authorList>
            <person name="Duman M."/>
            <person name="Mulet M."/>
            <person name="Altun S."/>
            <person name="Saticioglu I.B."/>
            <person name="Lalucat J."/>
            <person name="Garcia-Valdes E."/>
        </authorList>
    </citation>
    <scope>NUCLEOTIDE SEQUENCE [LARGE SCALE GENOMIC DNA]</scope>
    <source>
        <strain evidence="3 4">P66</strain>
    </source>
</reference>
<accession>A0ABS2C430</accession>
<dbReference type="Proteomes" id="UP000745663">
    <property type="component" value="Unassembled WGS sequence"/>
</dbReference>
<dbReference type="EMBL" id="JACOPV010000017">
    <property type="protein sequence ID" value="MBM5460633.1"/>
    <property type="molecule type" value="Genomic_DNA"/>
</dbReference>
<gene>
    <name evidence="3" type="ORF">H8F21_23985</name>
</gene>
<comment type="caution">
    <text evidence="3">The sequence shown here is derived from an EMBL/GenBank/DDBJ whole genome shotgun (WGS) entry which is preliminary data.</text>
</comment>
<keyword evidence="1" id="KW-0472">Membrane</keyword>
<protein>
    <submittedName>
        <fullName evidence="3">Glycosyltransferase</fullName>
    </submittedName>
</protein>
<evidence type="ECO:0000256" key="1">
    <source>
        <dbReference type="ARBA" id="ARBA00022519"/>
    </source>
</evidence>
<keyword evidence="1" id="KW-0997">Cell inner membrane</keyword>
<dbReference type="Gene3D" id="3.90.550.10">
    <property type="entry name" value="Spore Coat Polysaccharide Biosynthesis Protein SpsA, Chain A"/>
    <property type="match status" value="2"/>
</dbReference>
<dbReference type="InterPro" id="IPR029044">
    <property type="entry name" value="Nucleotide-diphossugar_trans"/>
</dbReference>
<keyword evidence="1" id="KW-1003">Cell membrane</keyword>
<dbReference type="PANTHER" id="PTHR43179:SF7">
    <property type="entry name" value="RHAMNOSYLTRANSFERASE WBBL"/>
    <property type="match status" value="1"/>
</dbReference>
<dbReference type="InterPro" id="IPR001173">
    <property type="entry name" value="Glyco_trans_2-like"/>
</dbReference>
<dbReference type="PANTHER" id="PTHR43179">
    <property type="entry name" value="RHAMNOSYLTRANSFERASE WBBL"/>
    <property type="match status" value="1"/>
</dbReference>
<feature type="domain" description="Glycosyltransferase 2-like" evidence="2">
    <location>
        <begin position="679"/>
        <end position="800"/>
    </location>
</feature>
<dbReference type="Pfam" id="PF00535">
    <property type="entry name" value="Glycos_transf_2"/>
    <property type="match status" value="1"/>
</dbReference>
<evidence type="ECO:0000313" key="3">
    <source>
        <dbReference type="EMBL" id="MBM5460633.1"/>
    </source>
</evidence>
<evidence type="ECO:0000259" key="2">
    <source>
        <dbReference type="Pfam" id="PF00535"/>
    </source>
</evidence>